<protein>
    <recommendedName>
        <fullName evidence="2">KIB1-4 beta-propeller domain-containing protein</fullName>
    </recommendedName>
</protein>
<evidence type="ECO:0000259" key="2">
    <source>
        <dbReference type="Pfam" id="PF03478"/>
    </source>
</evidence>
<feature type="region of interest" description="Disordered" evidence="1">
    <location>
        <begin position="1"/>
        <end position="30"/>
    </location>
</feature>
<dbReference type="InterPro" id="IPR005174">
    <property type="entry name" value="KIB1-4_b-propeller"/>
</dbReference>
<reference evidence="3 4" key="1">
    <citation type="journal article" date="2019" name="Sci. Rep.">
        <title>A high-quality genome of Eragrostis curvula grass provides insights into Poaceae evolution and supports new strategies to enhance forage quality.</title>
        <authorList>
            <person name="Carballo J."/>
            <person name="Santos B.A.C.M."/>
            <person name="Zappacosta D."/>
            <person name="Garbus I."/>
            <person name="Selva J.P."/>
            <person name="Gallo C.A."/>
            <person name="Diaz A."/>
            <person name="Albertini E."/>
            <person name="Caccamo M."/>
            <person name="Echenique V."/>
        </authorList>
    </citation>
    <scope>NUCLEOTIDE SEQUENCE [LARGE SCALE GENOMIC DNA]</scope>
    <source>
        <strain evidence="4">cv. Victoria</strain>
        <tissue evidence="3">Leaf</tissue>
    </source>
</reference>
<dbReference type="Pfam" id="PF03478">
    <property type="entry name" value="Beta-prop_KIB1-4"/>
    <property type="match status" value="1"/>
</dbReference>
<feature type="region of interest" description="Disordered" evidence="1">
    <location>
        <begin position="92"/>
        <end position="112"/>
    </location>
</feature>
<feature type="compositionally biased region" description="Acidic residues" evidence="1">
    <location>
        <begin position="92"/>
        <end position="110"/>
    </location>
</feature>
<sequence length="408" mass="44627">MTPPVQQGEASEKELKQYDESDPKSRTEERDWSLLGGDAVGLIADKLLANDVTEYIRLRAVCQAWRSSTADPSLLLPCFFPRNWLMLQDEEFEDSDEDEDADEDTVDETEAPAPEVRKSCFVNVRTGVTLWIRLPPVEEYGKVLAAGAEGLLILYCKRTDKVHLFNPVISAMAVLPGLADVPMAARSSTSFVTAGVIFDGEATVLLVVATRRRTAILYAKPGDRCWGTVDAGLLGGHRNPRPFDGGLCLHGQFYVATRHGDVLRVQLAPRPHLVYIARLHGPDECTCANPIGTYLVPSLDDNDGDMLLVFCYGFADESYVFGVHVGSGSFTPPLAVLGNRAIFLPSVTVRADKFPLVVPGTVYQLLLTMVFTDLLTVLAVDDVACPKGEHPMSDMYYTDSIKAAGVIE</sequence>
<comment type="caution">
    <text evidence="3">The sequence shown here is derived from an EMBL/GenBank/DDBJ whole genome shotgun (WGS) entry which is preliminary data.</text>
</comment>
<dbReference type="PANTHER" id="PTHR33165">
    <property type="entry name" value="F-BOX DOMAIN CONTAINING PROTEIN-LIKE-RELATED"/>
    <property type="match status" value="1"/>
</dbReference>
<dbReference type="Proteomes" id="UP000324897">
    <property type="component" value="Chromosome 6"/>
</dbReference>
<dbReference type="EMBL" id="RWGY01000002">
    <property type="protein sequence ID" value="TVU49907.1"/>
    <property type="molecule type" value="Genomic_DNA"/>
</dbReference>
<organism evidence="3 4">
    <name type="scientific">Eragrostis curvula</name>
    <name type="common">weeping love grass</name>
    <dbReference type="NCBI Taxonomy" id="38414"/>
    <lineage>
        <taxon>Eukaryota</taxon>
        <taxon>Viridiplantae</taxon>
        <taxon>Streptophyta</taxon>
        <taxon>Embryophyta</taxon>
        <taxon>Tracheophyta</taxon>
        <taxon>Spermatophyta</taxon>
        <taxon>Magnoliopsida</taxon>
        <taxon>Liliopsida</taxon>
        <taxon>Poales</taxon>
        <taxon>Poaceae</taxon>
        <taxon>PACMAD clade</taxon>
        <taxon>Chloridoideae</taxon>
        <taxon>Eragrostideae</taxon>
        <taxon>Eragrostidinae</taxon>
        <taxon>Eragrostis</taxon>
    </lineage>
</organism>
<name>A0A5J9WPR9_9POAL</name>
<accession>A0A5J9WPR9</accession>
<dbReference type="PANTHER" id="PTHR33165:SF33">
    <property type="entry name" value="DUF295 DOMAIN-CONTAINING PROTEIN"/>
    <property type="match status" value="1"/>
</dbReference>
<gene>
    <name evidence="3" type="ORF">EJB05_01249</name>
</gene>
<feature type="domain" description="KIB1-4 beta-propeller" evidence="2">
    <location>
        <begin position="133"/>
        <end position="363"/>
    </location>
</feature>
<feature type="compositionally biased region" description="Basic and acidic residues" evidence="1">
    <location>
        <begin position="10"/>
        <end position="30"/>
    </location>
</feature>
<dbReference type="OrthoDB" id="663602at2759"/>
<evidence type="ECO:0000313" key="4">
    <source>
        <dbReference type="Proteomes" id="UP000324897"/>
    </source>
</evidence>
<proteinExistence type="predicted"/>
<feature type="non-terminal residue" evidence="3">
    <location>
        <position position="1"/>
    </location>
</feature>
<keyword evidence="4" id="KW-1185">Reference proteome</keyword>
<dbReference type="AlphaFoldDB" id="A0A5J9WPR9"/>
<evidence type="ECO:0000313" key="3">
    <source>
        <dbReference type="EMBL" id="TVU49907.1"/>
    </source>
</evidence>
<evidence type="ECO:0000256" key="1">
    <source>
        <dbReference type="SAM" id="MobiDB-lite"/>
    </source>
</evidence>
<dbReference type="Gramene" id="TVU49907">
    <property type="protein sequence ID" value="TVU49907"/>
    <property type="gene ID" value="EJB05_01249"/>
</dbReference>